<protein>
    <recommendedName>
        <fullName evidence="4">Zinc ribbon domain-containing protein</fullName>
    </recommendedName>
</protein>
<reference evidence="2" key="1">
    <citation type="submission" date="2022-09" db="EMBL/GenBank/DDBJ databases">
        <title>Actin cytoskeleton and complex cell architecture in an #Asgard archaeon.</title>
        <authorList>
            <person name="Ponce Toledo R.I."/>
            <person name="Schleper C."/>
            <person name="Rodrigues Oliveira T."/>
            <person name="Wollweber F."/>
            <person name="Xu J."/>
            <person name="Rittmann S."/>
            <person name="Klingl A."/>
            <person name="Pilhofer M."/>
        </authorList>
    </citation>
    <scope>NUCLEOTIDE SEQUENCE</scope>
    <source>
        <strain evidence="2">B-35</strain>
    </source>
</reference>
<keyword evidence="3" id="KW-1185">Reference proteome</keyword>
<sequence>MDLCWNFGIIFLLSVPFLNSIMNFKMKAGFFVLIHFIGFSILLLLFNLYYPNVVFLNADLTSLDKVIIRTLASYCNNELRKGFWIQIISCSLFLACLLLIIILKYPNQLKKCLFQWVGVYSILFYLFWVFSVNRRGETHITNFQISNQYLLHALIFFGINLGIFLLFFGLHIIRRKSKQLPVENTHLPSTVFKCPYCHTEYLSNIQFCSVCNKLIQQEK</sequence>
<accession>A0ABY6HQD8</accession>
<gene>
    <name evidence="2" type="ORF">NEF87_001992</name>
</gene>
<keyword evidence="1" id="KW-0472">Membrane</keyword>
<evidence type="ECO:0008006" key="4">
    <source>
        <dbReference type="Google" id="ProtNLM"/>
    </source>
</evidence>
<proteinExistence type="predicted"/>
<feature type="transmembrane region" description="Helical" evidence="1">
    <location>
        <begin position="150"/>
        <end position="170"/>
    </location>
</feature>
<dbReference type="EMBL" id="CP104013">
    <property type="protein sequence ID" value="UYP45707.1"/>
    <property type="molecule type" value="Genomic_DNA"/>
</dbReference>
<feature type="transmembrane region" description="Helical" evidence="1">
    <location>
        <begin position="31"/>
        <end position="50"/>
    </location>
</feature>
<feature type="transmembrane region" description="Helical" evidence="1">
    <location>
        <begin position="6"/>
        <end position="24"/>
    </location>
</feature>
<keyword evidence="1" id="KW-1133">Transmembrane helix</keyword>
<name>A0ABY6HQD8_9ARCH</name>
<feature type="transmembrane region" description="Helical" evidence="1">
    <location>
        <begin position="112"/>
        <end position="130"/>
    </location>
</feature>
<evidence type="ECO:0000256" key="1">
    <source>
        <dbReference type="SAM" id="Phobius"/>
    </source>
</evidence>
<feature type="transmembrane region" description="Helical" evidence="1">
    <location>
        <begin position="83"/>
        <end position="105"/>
    </location>
</feature>
<evidence type="ECO:0000313" key="3">
    <source>
        <dbReference type="Proteomes" id="UP001208689"/>
    </source>
</evidence>
<organism evidence="2 3">
    <name type="scientific">Candidatus Lokiarchaeum ossiferum</name>
    <dbReference type="NCBI Taxonomy" id="2951803"/>
    <lineage>
        <taxon>Archaea</taxon>
        <taxon>Promethearchaeati</taxon>
        <taxon>Promethearchaeota</taxon>
        <taxon>Promethearchaeia</taxon>
        <taxon>Promethearchaeales</taxon>
        <taxon>Promethearchaeaceae</taxon>
        <taxon>Candidatus Lokiarchaeum</taxon>
    </lineage>
</organism>
<dbReference type="Proteomes" id="UP001208689">
    <property type="component" value="Chromosome"/>
</dbReference>
<keyword evidence="1" id="KW-0812">Transmembrane</keyword>
<evidence type="ECO:0000313" key="2">
    <source>
        <dbReference type="EMBL" id="UYP45707.1"/>
    </source>
</evidence>